<dbReference type="SUPFAM" id="SSF52047">
    <property type="entry name" value="RNI-like"/>
    <property type="match status" value="2"/>
</dbReference>
<dbReference type="GO" id="GO:0031267">
    <property type="term" value="F:small GTPase binding"/>
    <property type="evidence" value="ECO:0007669"/>
    <property type="project" value="TreeGrafter"/>
</dbReference>
<reference evidence="5" key="1">
    <citation type="journal article" date="2006" name="PLoS Biol.">
        <title>Macronuclear genome sequence of the ciliate Tetrahymena thermophila, a model eukaryote.</title>
        <authorList>
            <person name="Eisen J.A."/>
            <person name="Coyne R.S."/>
            <person name="Wu M."/>
            <person name="Wu D."/>
            <person name="Thiagarajan M."/>
            <person name="Wortman J.R."/>
            <person name="Badger J.H."/>
            <person name="Ren Q."/>
            <person name="Amedeo P."/>
            <person name="Jones K.M."/>
            <person name="Tallon L.J."/>
            <person name="Delcher A.L."/>
            <person name="Salzberg S.L."/>
            <person name="Silva J.C."/>
            <person name="Haas B.J."/>
            <person name="Majoros W.H."/>
            <person name="Farzad M."/>
            <person name="Carlton J.M."/>
            <person name="Smith R.K. Jr."/>
            <person name="Garg J."/>
            <person name="Pearlman R.E."/>
            <person name="Karrer K.M."/>
            <person name="Sun L."/>
            <person name="Manning G."/>
            <person name="Elde N.C."/>
            <person name="Turkewitz A.P."/>
            <person name="Asai D.J."/>
            <person name="Wilkes D.E."/>
            <person name="Wang Y."/>
            <person name="Cai H."/>
            <person name="Collins K."/>
            <person name="Stewart B.A."/>
            <person name="Lee S.R."/>
            <person name="Wilamowska K."/>
            <person name="Weinberg Z."/>
            <person name="Ruzzo W.L."/>
            <person name="Wloga D."/>
            <person name="Gaertig J."/>
            <person name="Frankel J."/>
            <person name="Tsao C.-C."/>
            <person name="Gorovsky M.A."/>
            <person name="Keeling P.J."/>
            <person name="Waller R.F."/>
            <person name="Patron N.J."/>
            <person name="Cherry J.M."/>
            <person name="Stover N.A."/>
            <person name="Krieger C.J."/>
            <person name="del Toro C."/>
            <person name="Ryder H.F."/>
            <person name="Williamson S.C."/>
            <person name="Barbeau R.A."/>
            <person name="Hamilton E.P."/>
            <person name="Orias E."/>
        </authorList>
    </citation>
    <scope>NUCLEOTIDE SEQUENCE [LARGE SCALE GENOMIC DNA]</scope>
    <source>
        <strain evidence="5">SB210</strain>
    </source>
</reference>
<keyword evidence="3" id="KW-0677">Repeat</keyword>
<dbReference type="PANTHER" id="PTHR24113">
    <property type="entry name" value="RAN GTPASE-ACTIVATING PROTEIN 1"/>
    <property type="match status" value="1"/>
</dbReference>
<dbReference type="GO" id="GO:0005634">
    <property type="term" value="C:nucleus"/>
    <property type="evidence" value="ECO:0007669"/>
    <property type="project" value="TreeGrafter"/>
</dbReference>
<dbReference type="GO" id="GO:0048471">
    <property type="term" value="C:perinuclear region of cytoplasm"/>
    <property type="evidence" value="ECO:0007669"/>
    <property type="project" value="TreeGrafter"/>
</dbReference>
<evidence type="ECO:0000256" key="1">
    <source>
        <dbReference type="ARBA" id="ARBA00022468"/>
    </source>
</evidence>
<evidence type="ECO:0000256" key="2">
    <source>
        <dbReference type="ARBA" id="ARBA00022614"/>
    </source>
</evidence>
<keyword evidence="2" id="KW-0433">Leucine-rich repeat</keyword>
<dbReference type="Proteomes" id="UP000009168">
    <property type="component" value="Unassembled WGS sequence"/>
</dbReference>
<gene>
    <name evidence="4" type="ORF">TTHERM_000414249</name>
</gene>
<keyword evidence="1" id="KW-0343">GTPase activation</keyword>
<accession>W7XKJ9</accession>
<evidence type="ECO:0000256" key="3">
    <source>
        <dbReference type="ARBA" id="ARBA00022737"/>
    </source>
</evidence>
<dbReference type="PANTHER" id="PTHR24113:SF12">
    <property type="entry name" value="RAN GTPASE-ACTIVATING PROTEIN 1"/>
    <property type="match status" value="1"/>
</dbReference>
<dbReference type="RefSeq" id="XP_012650882.1">
    <property type="nucleotide sequence ID" value="XM_012795428.1"/>
</dbReference>
<dbReference type="GO" id="GO:0006913">
    <property type="term" value="P:nucleocytoplasmic transport"/>
    <property type="evidence" value="ECO:0007669"/>
    <property type="project" value="TreeGrafter"/>
</dbReference>
<proteinExistence type="predicted"/>
<evidence type="ECO:0000313" key="4">
    <source>
        <dbReference type="EMBL" id="EWS76596.1"/>
    </source>
</evidence>
<dbReference type="GeneID" id="24438827"/>
<dbReference type="Gene3D" id="3.80.10.10">
    <property type="entry name" value="Ribonuclease Inhibitor"/>
    <property type="match status" value="2"/>
</dbReference>
<dbReference type="InterPro" id="IPR032675">
    <property type="entry name" value="LRR_dom_sf"/>
</dbReference>
<dbReference type="KEGG" id="tet:TTHERM_000414249"/>
<keyword evidence="5" id="KW-1185">Reference proteome</keyword>
<dbReference type="GO" id="GO:0005829">
    <property type="term" value="C:cytosol"/>
    <property type="evidence" value="ECO:0007669"/>
    <property type="project" value="TreeGrafter"/>
</dbReference>
<sequence>MGISCSKEKQNSKIIQSLYSKIYKKQDKTDLILYLKAFINDEQSNAFKTQIKNFQNTEFLDLGVETRHISFKSLQVIAESFLHLQFLRIVKLHVLLEQFTSTESVHVASILENTNLKKIVITTQGNVDNENNQIKKFFGNISGFQCLFARIQCDSFDNYSIELLFDPFIKLTEQQLHLQVFHLNFISNQISDGGAIQISKALKIQQFLQDITVDLSKNQIDTLGAISLISCVKELKFLKLYGLGLEKNKLKSLIELNEDDENDKIPTQLNKLEVFSLNLRFNYMNDNILVLLVKYLNIYAFTQEIQLDLSYNQIDFKGVNALSQSFQQFKNLKCAKLLLGQNQIQQTGANTLYTTLLNNSFLKQIVLNLKRNQVVDYLQVQNEPQLNNLQILDINISENTLESGAVNFFESISQFKNLKTLKLRLEHITQIIPLDNLKSTITSLKLLEAFTFSHTDLNQNDVLKIIQICKGITNLSTLSLAFKASLNFELQPIASELKKLDRVKSLKFQLRAKQQWRQDQIQNVYKVTKKLKRLVLKNINIE</sequence>
<dbReference type="InParanoid" id="W7XKJ9"/>
<evidence type="ECO:0008006" key="6">
    <source>
        <dbReference type="Google" id="ProtNLM"/>
    </source>
</evidence>
<evidence type="ECO:0000313" key="5">
    <source>
        <dbReference type="Proteomes" id="UP000009168"/>
    </source>
</evidence>
<dbReference type="EMBL" id="GG662856">
    <property type="protein sequence ID" value="EWS76596.1"/>
    <property type="molecule type" value="Genomic_DNA"/>
</dbReference>
<protein>
    <recommendedName>
        <fullName evidence="6">Kinase domain protein</fullName>
    </recommendedName>
</protein>
<organism evidence="4 5">
    <name type="scientific">Tetrahymena thermophila (strain SB210)</name>
    <dbReference type="NCBI Taxonomy" id="312017"/>
    <lineage>
        <taxon>Eukaryota</taxon>
        <taxon>Sar</taxon>
        <taxon>Alveolata</taxon>
        <taxon>Ciliophora</taxon>
        <taxon>Intramacronucleata</taxon>
        <taxon>Oligohymenophorea</taxon>
        <taxon>Hymenostomatida</taxon>
        <taxon>Tetrahymenina</taxon>
        <taxon>Tetrahymenidae</taxon>
        <taxon>Tetrahymena</taxon>
    </lineage>
</organism>
<name>W7XKJ9_TETTS</name>
<dbReference type="InterPro" id="IPR027038">
    <property type="entry name" value="RanGap"/>
</dbReference>
<dbReference type="GO" id="GO:0005096">
    <property type="term" value="F:GTPase activator activity"/>
    <property type="evidence" value="ECO:0007669"/>
    <property type="project" value="UniProtKB-KW"/>
</dbReference>
<dbReference type="AlphaFoldDB" id="W7XKJ9"/>